<evidence type="ECO:0000259" key="2">
    <source>
        <dbReference type="PROSITE" id="PS51035"/>
    </source>
</evidence>
<feature type="region of interest" description="Disordered" evidence="1">
    <location>
        <begin position="430"/>
        <end position="496"/>
    </location>
</feature>
<feature type="compositionally biased region" description="Polar residues" evidence="1">
    <location>
        <begin position="146"/>
        <end position="156"/>
    </location>
</feature>
<dbReference type="InterPro" id="IPR003103">
    <property type="entry name" value="BAG_domain"/>
</dbReference>
<name>A0A9X6NLU5_HYPEX</name>
<evidence type="ECO:0000313" key="4">
    <source>
        <dbReference type="Proteomes" id="UP000192578"/>
    </source>
</evidence>
<dbReference type="PROSITE" id="PS51035">
    <property type="entry name" value="BAG"/>
    <property type="match status" value="1"/>
</dbReference>
<feature type="compositionally biased region" description="Basic and acidic residues" evidence="1">
    <location>
        <begin position="483"/>
        <end position="496"/>
    </location>
</feature>
<proteinExistence type="predicted"/>
<feature type="compositionally biased region" description="Polar residues" evidence="1">
    <location>
        <begin position="98"/>
        <end position="119"/>
    </location>
</feature>
<reference evidence="4" key="1">
    <citation type="submission" date="2017-01" db="EMBL/GenBank/DDBJ databases">
        <title>Comparative genomics of anhydrobiosis in the tardigrade Hypsibius dujardini.</title>
        <authorList>
            <person name="Yoshida Y."/>
            <person name="Koutsovoulos G."/>
            <person name="Laetsch D."/>
            <person name="Stevens L."/>
            <person name="Kumar S."/>
            <person name="Horikawa D."/>
            <person name="Ishino K."/>
            <person name="Komine S."/>
            <person name="Tomita M."/>
            <person name="Blaxter M."/>
            <person name="Arakawa K."/>
        </authorList>
    </citation>
    <scope>NUCLEOTIDE SEQUENCE [LARGE SCALE GENOMIC DNA]</scope>
    <source>
        <strain evidence="4">Z151</strain>
    </source>
</reference>
<evidence type="ECO:0000256" key="1">
    <source>
        <dbReference type="SAM" id="MobiDB-lite"/>
    </source>
</evidence>
<feature type="compositionally biased region" description="Polar residues" evidence="1">
    <location>
        <begin position="53"/>
        <end position="68"/>
    </location>
</feature>
<sequence length="496" mass="52175">MPGNTSAAGERTEASQGRFETGHDSAFNQPPFKIPKEDERSAYVRNIPIFQESPATTSNSYNPRQSTRMDVDPSGNDENLIHQTRSAIPRPVPPPHMKSTSSNASSQQGPSYQKSSSPPATHPKPKNPVRLQPSDGGSDSGIDRAASNSPNENSDGMTRGPFGSEGTTRGPFGSDGTTRGPFGSDGMTGGPFGSSLPRFGFNDRQQRAGSVGRGGLWGDRFDSKLEKERKIPVKVENIPPTPPAKTEAIPMGYTKERDPNVAIPLGFERSSSAPGEKPSMASDIDRQSDLPKPPKPSSGSSTTDGPSPPDTATTHRVPIVVKSSELPRSASAPPKPSQASPPPPPPSVKVKTPLERIEEIMAEVRELEVRINKFSGARTEYEFKLVDELLTHAVIKLDGVATDGVEEVRTARKVAVKRVHELSALLESKAVTTTDGPKGSSQGPTVAGKGSSPGPTVGGKGSSPGPTVAGGATTRIVIPMGPDAKDGGTGGEKKQH</sequence>
<protein>
    <recommendedName>
        <fullName evidence="2">BAG domain-containing protein</fullName>
    </recommendedName>
</protein>
<dbReference type="SUPFAM" id="SSF63491">
    <property type="entry name" value="BAG domain"/>
    <property type="match status" value="1"/>
</dbReference>
<dbReference type="SMART" id="SM00264">
    <property type="entry name" value="BAG"/>
    <property type="match status" value="1"/>
</dbReference>
<dbReference type="Pfam" id="PF02179">
    <property type="entry name" value="BAG"/>
    <property type="match status" value="1"/>
</dbReference>
<feature type="region of interest" description="Disordered" evidence="1">
    <location>
        <begin position="1"/>
        <end position="351"/>
    </location>
</feature>
<dbReference type="EMBL" id="MTYJ01000284">
    <property type="protein sequence ID" value="OWA52736.1"/>
    <property type="molecule type" value="Genomic_DNA"/>
</dbReference>
<organism evidence="3 4">
    <name type="scientific">Hypsibius exemplaris</name>
    <name type="common">Freshwater tardigrade</name>
    <dbReference type="NCBI Taxonomy" id="2072580"/>
    <lineage>
        <taxon>Eukaryota</taxon>
        <taxon>Metazoa</taxon>
        <taxon>Ecdysozoa</taxon>
        <taxon>Tardigrada</taxon>
        <taxon>Eutardigrada</taxon>
        <taxon>Parachela</taxon>
        <taxon>Hypsibioidea</taxon>
        <taxon>Hypsibiidae</taxon>
        <taxon>Hypsibius</taxon>
    </lineage>
</organism>
<dbReference type="Gene3D" id="1.20.58.120">
    <property type="entry name" value="BAG domain"/>
    <property type="match status" value="1"/>
</dbReference>
<dbReference type="InterPro" id="IPR036533">
    <property type="entry name" value="BAG_dom_sf"/>
</dbReference>
<dbReference type="Proteomes" id="UP000192578">
    <property type="component" value="Unassembled WGS sequence"/>
</dbReference>
<dbReference type="AlphaFoldDB" id="A0A9X6NLU5"/>
<feature type="compositionally biased region" description="Low complexity" evidence="1">
    <location>
        <begin position="297"/>
        <end position="314"/>
    </location>
</feature>
<feature type="compositionally biased region" description="Pro residues" evidence="1">
    <location>
        <begin position="333"/>
        <end position="347"/>
    </location>
</feature>
<feature type="domain" description="BAG" evidence="2">
    <location>
        <begin position="353"/>
        <end position="430"/>
    </location>
</feature>
<feature type="compositionally biased region" description="Polar residues" evidence="1">
    <location>
        <begin position="430"/>
        <end position="444"/>
    </location>
</feature>
<keyword evidence="4" id="KW-1185">Reference proteome</keyword>
<gene>
    <name evidence="3" type="ORF">BV898_17181</name>
</gene>
<dbReference type="OrthoDB" id="333905at2759"/>
<accession>A0A9X6NLU5</accession>
<comment type="caution">
    <text evidence="3">The sequence shown here is derived from an EMBL/GenBank/DDBJ whole genome shotgun (WGS) entry which is preliminary data.</text>
</comment>
<feature type="compositionally biased region" description="Basic and acidic residues" evidence="1">
    <location>
        <begin position="219"/>
        <end position="233"/>
    </location>
</feature>
<evidence type="ECO:0000313" key="3">
    <source>
        <dbReference type="EMBL" id="OWA52736.1"/>
    </source>
</evidence>
<dbReference type="GO" id="GO:0051087">
    <property type="term" value="F:protein-folding chaperone binding"/>
    <property type="evidence" value="ECO:0007669"/>
    <property type="project" value="InterPro"/>
</dbReference>